<dbReference type="InterPro" id="IPR025452">
    <property type="entry name" value="DUF4218"/>
</dbReference>
<evidence type="ECO:0000256" key="1">
    <source>
        <dbReference type="SAM" id="MobiDB-lite"/>
    </source>
</evidence>
<dbReference type="AlphaFoldDB" id="A0AAW1XX29"/>
<feature type="region of interest" description="Disordered" evidence="1">
    <location>
        <begin position="461"/>
        <end position="480"/>
    </location>
</feature>
<evidence type="ECO:0000313" key="4">
    <source>
        <dbReference type="EMBL" id="KAK9941134.1"/>
    </source>
</evidence>
<dbReference type="PANTHER" id="PTHR48258:SF15">
    <property type="entry name" value="OS02G0543900 PROTEIN"/>
    <property type="match status" value="1"/>
</dbReference>
<sequence>MQQLLPLAVRNALPPATTKLMLELSRFFRHLCSKKGTEESFHQLTTKITLILCQMERMFPPAFFDVMVHVMIHIAEEAALAGPVHMRWMFPIERYLHTLKDYVRNRNRPEGSIAQGYIIDECLSFCSMYLDDTETHLSRTKHNADGVYREVEGGLDCFRGSGRSLGSAEDYILENKEWELARSYVLTNTPASNFEQRKYVATAQKNKGRKVSMMQAEKKALADFPEWYATHVNELQLQGDPSATADLVALANGPSKVCKRYKKYVSNGYRFKVRGNGPPGKTQNWGVFIQAEQTSYATTNDVNPTDGMVDFYGALLDIYELHYNPDLKVVLFKCDWIDSLRSGRGLRRDAYGFTLVRFDKCLPIDRDPFIFASQALQVFYVEDPQDPPWLVAVKTKPRDQFDMLTTNEYDPCDEQDIEYATGDRDEVPIRYVVKAVERKGNRFPHRMVGFLKSQLKLKDAPSLGGTVEDHPSNSVGAEDEHQPELAPLFDYEEHMELDLNEEHLELNTEQDLVNVPSDVQAMVVQPVNVARMRRPVESRGHNRARWASNGIKERMTFNENGQAVEPAATVARFSRFLGMLAQECSLFPINTKDWRSFYTGTNMDNAWIRIKGTIDWTDPTMMSLENKIRRVCEIKLNDRWKHFKGTLKKKYYAPFIGTPQRFSCGDLRVNMHQWNLLVAYWDLPNSQEQVYGKAPDRLSFFTLNHTREDGEPIDTKSAQIIDDFKEKLKDYKDRNEEVTEVVRHKVYSEVLGPEKKNKLRLEAIERENRLSLEVANLVEKQRKEQPEAINMQKNEMELEIMEIKRGMMEFMSEFRNTKGKDKVEDRNPVAMLQSWLNKVDLGTAKSEPAEGSGEEDYEFIGMDTENGAHPSMPQGNPNN</sequence>
<dbReference type="PANTHER" id="PTHR48258">
    <property type="entry name" value="DUF4218 DOMAIN-CONTAINING PROTEIN-RELATED"/>
    <property type="match status" value="1"/>
</dbReference>
<evidence type="ECO:0000313" key="5">
    <source>
        <dbReference type="Proteomes" id="UP001457282"/>
    </source>
</evidence>
<evidence type="ECO:0008006" key="6">
    <source>
        <dbReference type="Google" id="ProtNLM"/>
    </source>
</evidence>
<feature type="region of interest" description="Disordered" evidence="1">
    <location>
        <begin position="842"/>
        <end position="879"/>
    </location>
</feature>
<gene>
    <name evidence="4" type="ORF">M0R45_017761</name>
</gene>
<dbReference type="Proteomes" id="UP001457282">
    <property type="component" value="Unassembled WGS sequence"/>
</dbReference>
<name>A0AAW1XX29_RUBAR</name>
<accession>A0AAW1XX29</accession>
<dbReference type="EMBL" id="JBEDUW010000003">
    <property type="protein sequence ID" value="KAK9941134.1"/>
    <property type="molecule type" value="Genomic_DNA"/>
</dbReference>
<feature type="domain" description="DUF4218" evidence="3">
    <location>
        <begin position="31"/>
        <end position="143"/>
    </location>
</feature>
<dbReference type="InterPro" id="IPR004252">
    <property type="entry name" value="Probable_transposase_24"/>
</dbReference>
<dbReference type="Pfam" id="PF13960">
    <property type="entry name" value="DUF4218"/>
    <property type="match status" value="1"/>
</dbReference>
<evidence type="ECO:0000259" key="2">
    <source>
        <dbReference type="Pfam" id="PF13952"/>
    </source>
</evidence>
<proteinExistence type="predicted"/>
<comment type="caution">
    <text evidence="4">The sequence shown here is derived from an EMBL/GenBank/DDBJ whole genome shotgun (WGS) entry which is preliminary data.</text>
</comment>
<evidence type="ECO:0000259" key="3">
    <source>
        <dbReference type="Pfam" id="PF13960"/>
    </source>
</evidence>
<organism evidence="4 5">
    <name type="scientific">Rubus argutus</name>
    <name type="common">Southern blackberry</name>
    <dbReference type="NCBI Taxonomy" id="59490"/>
    <lineage>
        <taxon>Eukaryota</taxon>
        <taxon>Viridiplantae</taxon>
        <taxon>Streptophyta</taxon>
        <taxon>Embryophyta</taxon>
        <taxon>Tracheophyta</taxon>
        <taxon>Spermatophyta</taxon>
        <taxon>Magnoliopsida</taxon>
        <taxon>eudicotyledons</taxon>
        <taxon>Gunneridae</taxon>
        <taxon>Pentapetalae</taxon>
        <taxon>rosids</taxon>
        <taxon>fabids</taxon>
        <taxon>Rosales</taxon>
        <taxon>Rosaceae</taxon>
        <taxon>Rosoideae</taxon>
        <taxon>Rosoideae incertae sedis</taxon>
        <taxon>Rubus</taxon>
    </lineage>
</organism>
<dbReference type="Pfam" id="PF13952">
    <property type="entry name" value="DUF4216"/>
    <property type="match status" value="1"/>
</dbReference>
<dbReference type="Pfam" id="PF03004">
    <property type="entry name" value="Transposase_24"/>
    <property type="match status" value="1"/>
</dbReference>
<protein>
    <recommendedName>
        <fullName evidence="6">Transposase</fullName>
    </recommendedName>
</protein>
<reference evidence="4 5" key="1">
    <citation type="journal article" date="2023" name="G3 (Bethesda)">
        <title>A chromosome-length genome assembly and annotation of blackberry (Rubus argutus, cv. 'Hillquist').</title>
        <authorList>
            <person name="Bruna T."/>
            <person name="Aryal R."/>
            <person name="Dudchenko O."/>
            <person name="Sargent D.J."/>
            <person name="Mead D."/>
            <person name="Buti M."/>
            <person name="Cavallini A."/>
            <person name="Hytonen T."/>
            <person name="Andres J."/>
            <person name="Pham M."/>
            <person name="Weisz D."/>
            <person name="Mascagni F."/>
            <person name="Usai G."/>
            <person name="Natali L."/>
            <person name="Bassil N."/>
            <person name="Fernandez G.E."/>
            <person name="Lomsadze A."/>
            <person name="Armour M."/>
            <person name="Olukolu B."/>
            <person name="Poorten T."/>
            <person name="Britton C."/>
            <person name="Davik J."/>
            <person name="Ashrafi H."/>
            <person name="Aiden E.L."/>
            <person name="Borodovsky M."/>
            <person name="Worthington M."/>
        </authorList>
    </citation>
    <scope>NUCLEOTIDE SEQUENCE [LARGE SCALE GENOMIC DNA]</scope>
    <source>
        <strain evidence="4">PI 553951</strain>
    </source>
</reference>
<dbReference type="InterPro" id="IPR025312">
    <property type="entry name" value="DUF4216"/>
</dbReference>
<feature type="domain" description="DUF4216" evidence="2">
    <location>
        <begin position="320"/>
        <end position="391"/>
    </location>
</feature>
<keyword evidence="5" id="KW-1185">Reference proteome</keyword>